<reference evidence="5 6" key="1">
    <citation type="submission" date="2015-01" db="EMBL/GenBank/DDBJ databases">
        <title>Draft genome sequences of the supercritical CO2 tolerant bacteria Bacillus subterraneus MITOT1 and Bacillus cereus MIT0214.</title>
        <authorList>
            <person name="Peet K.C."/>
            <person name="Thompson J.R."/>
        </authorList>
    </citation>
    <scope>NUCLEOTIDE SEQUENCE [LARGE SCALE GENOMIC DNA]</scope>
    <source>
        <strain evidence="5 6">MITOT1</strain>
    </source>
</reference>
<dbReference type="CDD" id="cd24076">
    <property type="entry name" value="ASKHA_ATPase_ROK_BsXylR-like"/>
    <property type="match status" value="1"/>
</dbReference>
<evidence type="ECO:0000256" key="3">
    <source>
        <dbReference type="ARBA" id="ARBA00022629"/>
    </source>
</evidence>
<dbReference type="Gene3D" id="1.10.10.10">
    <property type="entry name" value="Winged helix-like DNA-binding domain superfamily/Winged helix DNA-binding domain"/>
    <property type="match status" value="1"/>
</dbReference>
<dbReference type="CDD" id="cd00090">
    <property type="entry name" value="HTH_ARSR"/>
    <property type="match status" value="1"/>
</dbReference>
<dbReference type="Pfam" id="PF13412">
    <property type="entry name" value="HTH_24"/>
    <property type="match status" value="1"/>
</dbReference>
<comment type="similarity">
    <text evidence="2">Belongs to the ROK (NagC/XylR) family.</text>
</comment>
<keyword evidence="6" id="KW-1185">Reference proteome</keyword>
<dbReference type="SUPFAM" id="SSF53067">
    <property type="entry name" value="Actin-like ATPase domain"/>
    <property type="match status" value="1"/>
</dbReference>
<evidence type="ECO:0000313" key="5">
    <source>
        <dbReference type="EMBL" id="KIY20903.1"/>
    </source>
</evidence>
<dbReference type="InterPro" id="IPR036390">
    <property type="entry name" value="WH_DNA-bd_sf"/>
</dbReference>
<dbReference type="InterPro" id="IPR000600">
    <property type="entry name" value="ROK"/>
</dbReference>
<gene>
    <name evidence="5" type="ORF">UB32_16645</name>
</gene>
<keyword evidence="3" id="KW-0119">Carbohydrate metabolism</keyword>
<dbReference type="PROSITE" id="PS01125">
    <property type="entry name" value="ROK"/>
    <property type="match status" value="1"/>
</dbReference>
<proteinExistence type="inferred from homology"/>
<dbReference type="InterPro" id="IPR036388">
    <property type="entry name" value="WH-like_DNA-bd_sf"/>
</dbReference>
<dbReference type="GO" id="GO:0003677">
    <property type="term" value="F:DNA binding"/>
    <property type="evidence" value="ECO:0007669"/>
    <property type="project" value="UniProtKB-KW"/>
</dbReference>
<organism evidence="5 6">
    <name type="scientific">Mesobacillus subterraneus</name>
    <dbReference type="NCBI Taxonomy" id="285983"/>
    <lineage>
        <taxon>Bacteria</taxon>
        <taxon>Bacillati</taxon>
        <taxon>Bacillota</taxon>
        <taxon>Bacilli</taxon>
        <taxon>Bacillales</taxon>
        <taxon>Bacillaceae</taxon>
        <taxon>Mesobacillus</taxon>
    </lineage>
</organism>
<dbReference type="PANTHER" id="PTHR18964">
    <property type="entry name" value="ROK (REPRESSOR, ORF, KINASE) FAMILY"/>
    <property type="match status" value="1"/>
</dbReference>
<protein>
    <submittedName>
        <fullName evidence="5">ROK family transcriptional regulator</fullName>
    </submittedName>
</protein>
<dbReference type="PATRIC" id="fig|285983.3.peg.2514"/>
<evidence type="ECO:0000256" key="4">
    <source>
        <dbReference type="ARBA" id="ARBA00023125"/>
    </source>
</evidence>
<dbReference type="OrthoDB" id="9796533at2"/>
<name>A0A0D6Z8K0_9BACI</name>
<accession>A0A0D6Z8K0</accession>
<dbReference type="AlphaFoldDB" id="A0A0D6Z8K0"/>
<dbReference type="InterPro" id="IPR011991">
    <property type="entry name" value="ArsR-like_HTH"/>
</dbReference>
<dbReference type="GO" id="GO:0003700">
    <property type="term" value="F:DNA-binding transcription factor activity"/>
    <property type="evidence" value="ECO:0007669"/>
    <property type="project" value="InterPro"/>
</dbReference>
<dbReference type="Pfam" id="PF00480">
    <property type="entry name" value="ROK"/>
    <property type="match status" value="1"/>
</dbReference>
<comment type="caution">
    <text evidence="5">The sequence shown here is derived from an EMBL/GenBank/DDBJ whole genome shotgun (WGS) entry which is preliminary data.</text>
</comment>
<evidence type="ECO:0000256" key="1">
    <source>
        <dbReference type="ARBA" id="ARBA00002486"/>
    </source>
</evidence>
<dbReference type="Proteomes" id="UP000032512">
    <property type="component" value="Unassembled WGS sequence"/>
</dbReference>
<dbReference type="InterPro" id="IPR049874">
    <property type="entry name" value="ROK_cs"/>
</dbReference>
<dbReference type="SUPFAM" id="SSF46785">
    <property type="entry name" value="Winged helix' DNA-binding domain"/>
    <property type="match status" value="1"/>
</dbReference>
<sequence length="403" mass="42921">MSKKLLTGSFQLMKSLNRSVILTIIREKGPISRAEIAKVTRLTPPTVSNLVKELLQTGIVIEQSLGESSGGRKPTMLTLNSSMFHVIGLDVGSHHLKAALTNINGKIIRKEIIPIPAGVTKEALLTLMADSINHIKQEAGVIEEHIIGIGVAMHGIVDVDKGRSVFAPNLQLQDIPIKEYLEDHFQMLVKIENDARAMSLGEQWFGNGAGVDSLVCINVGRGVGAGMIINGKLFHGQNFISGEIGHMVIDINGPKCTCGNYGCLQTFTSGPAIAEKAISELKLGQQSLLAEGDLAKISSESIYEAAVAGDAFSRNILAQAGRYLGIGVTNLIHIVNPKRIIIGGGVSAAGSFLLDSLKETIKQRALTTPAKETEIVLSKFGEDASVMGAVALILAELFSTRSN</sequence>
<dbReference type="EMBL" id="JXIQ01000151">
    <property type="protein sequence ID" value="KIY20903.1"/>
    <property type="molecule type" value="Genomic_DNA"/>
</dbReference>
<dbReference type="PANTHER" id="PTHR18964:SF149">
    <property type="entry name" value="BIFUNCTIONAL UDP-N-ACETYLGLUCOSAMINE 2-EPIMERASE_N-ACETYLMANNOSAMINE KINASE"/>
    <property type="match status" value="1"/>
</dbReference>
<evidence type="ECO:0000313" key="6">
    <source>
        <dbReference type="Proteomes" id="UP000032512"/>
    </source>
</evidence>
<dbReference type="GO" id="GO:0042732">
    <property type="term" value="P:D-xylose metabolic process"/>
    <property type="evidence" value="ECO:0007669"/>
    <property type="project" value="UniProtKB-KW"/>
</dbReference>
<keyword evidence="4" id="KW-0238">DNA-binding</keyword>
<evidence type="ECO:0000256" key="2">
    <source>
        <dbReference type="ARBA" id="ARBA00006479"/>
    </source>
</evidence>
<comment type="function">
    <text evidence="1">Transcriptional repressor of xylose-utilizing enzymes.</text>
</comment>
<dbReference type="Gene3D" id="3.30.420.40">
    <property type="match status" value="2"/>
</dbReference>
<dbReference type="RefSeq" id="WP_044395808.1">
    <property type="nucleotide sequence ID" value="NZ_JXIQ01000151.1"/>
</dbReference>
<dbReference type="InterPro" id="IPR043129">
    <property type="entry name" value="ATPase_NBD"/>
</dbReference>
<keyword evidence="3" id="KW-0859">Xylose metabolism</keyword>